<comment type="caution">
    <text evidence="1">The sequence shown here is derived from an EMBL/GenBank/DDBJ whole genome shotgun (WGS) entry which is preliminary data.</text>
</comment>
<reference evidence="1" key="1">
    <citation type="journal article" date="2015" name="Nature">
        <title>Complex archaea that bridge the gap between prokaryotes and eukaryotes.</title>
        <authorList>
            <person name="Spang A."/>
            <person name="Saw J.H."/>
            <person name="Jorgensen S.L."/>
            <person name="Zaremba-Niedzwiedzka K."/>
            <person name="Martijn J."/>
            <person name="Lind A.E."/>
            <person name="van Eijk R."/>
            <person name="Schleper C."/>
            <person name="Guy L."/>
            <person name="Ettema T.J."/>
        </authorList>
    </citation>
    <scope>NUCLEOTIDE SEQUENCE</scope>
</reference>
<evidence type="ECO:0000313" key="1">
    <source>
        <dbReference type="EMBL" id="KKN01412.1"/>
    </source>
</evidence>
<dbReference type="EMBL" id="LAZR01005265">
    <property type="protein sequence ID" value="KKN01412.1"/>
    <property type="molecule type" value="Genomic_DNA"/>
</dbReference>
<accession>A0A0F9MPS5</accession>
<sequence>MSLATWPFILSAIRGGLSGAKTLRALRSGGFAIGNERFYDLFRHATYQEALSSQLKYVRRAFYPNPNRIPEAITKLSRKFVFTVRIRGKSLRTGEMIEDFRSIATDQNMRRIDIENAVKDRASLTDTTEPVEILEATLFGGVKSGISGTLL</sequence>
<gene>
    <name evidence="1" type="ORF">LCGC14_1128070</name>
</gene>
<dbReference type="AlphaFoldDB" id="A0A0F9MPS5"/>
<protein>
    <submittedName>
        <fullName evidence="1">Uncharacterized protein</fullName>
    </submittedName>
</protein>
<proteinExistence type="predicted"/>
<name>A0A0F9MPS5_9ZZZZ</name>
<organism evidence="1">
    <name type="scientific">marine sediment metagenome</name>
    <dbReference type="NCBI Taxonomy" id="412755"/>
    <lineage>
        <taxon>unclassified sequences</taxon>
        <taxon>metagenomes</taxon>
        <taxon>ecological metagenomes</taxon>
    </lineage>
</organism>